<dbReference type="PROSITE" id="PS50837">
    <property type="entry name" value="NACHT"/>
    <property type="match status" value="1"/>
</dbReference>
<dbReference type="InterPro" id="IPR027417">
    <property type="entry name" value="P-loop_NTPase"/>
</dbReference>
<evidence type="ECO:0000256" key="1">
    <source>
        <dbReference type="ARBA" id="ARBA00022737"/>
    </source>
</evidence>
<evidence type="ECO:0000259" key="3">
    <source>
        <dbReference type="PROSITE" id="PS50837"/>
    </source>
</evidence>
<dbReference type="InterPro" id="IPR002110">
    <property type="entry name" value="Ankyrin_rpt"/>
</dbReference>
<dbReference type="SUPFAM" id="SSF48403">
    <property type="entry name" value="Ankyrin repeat"/>
    <property type="match status" value="1"/>
</dbReference>
<dbReference type="Proteomes" id="UP000184073">
    <property type="component" value="Unassembled WGS sequence"/>
</dbReference>
<dbReference type="InterPro" id="IPR035994">
    <property type="entry name" value="Nucleoside_phosphorylase_sf"/>
</dbReference>
<dbReference type="Pfam" id="PF24883">
    <property type="entry name" value="NPHP3_N"/>
    <property type="match status" value="1"/>
</dbReference>
<dbReference type="STRING" id="1036611.A0A1L9P942"/>
<dbReference type="SUPFAM" id="SSF53167">
    <property type="entry name" value="Purine and uridine phosphorylases"/>
    <property type="match status" value="1"/>
</dbReference>
<keyword evidence="5" id="KW-1185">Reference proteome</keyword>
<dbReference type="InterPro" id="IPR007111">
    <property type="entry name" value="NACHT_NTPase"/>
</dbReference>
<dbReference type="VEuPathDB" id="FungiDB:ASPVEDRAFT_37480"/>
<dbReference type="GO" id="GO:0009116">
    <property type="term" value="P:nucleoside metabolic process"/>
    <property type="evidence" value="ECO:0007669"/>
    <property type="project" value="InterPro"/>
</dbReference>
<dbReference type="PANTHER" id="PTHR46082">
    <property type="entry name" value="ATP/GTP-BINDING PROTEIN-RELATED"/>
    <property type="match status" value="1"/>
</dbReference>
<sequence>MSDPKKYTVGWICAIRVEFVAAQSLLDKVHDGPAFVQPHDPNSYKLGSIGVHNVVIATLPDGEYGTVSAAQVAANMLNSFPNVRVGLMVGIGGGAPSTKNDIRLGDLVVGVPRDGERGVFNYDFGKTVQGRKFEVTALLDKPSAVLRGAVAAMQAKHTLSRPRIHEDVEAALRKNPRLVGEFARPPLESDRLYKSDAIHDPAAQFDPSTLVPRKIRQPHEDNPAIHYGTIASADQLMKDATVRDRLIAEKNVLCFEMEAAGLMNQLQCLVIRGICDYSDSHKNDAWQGYAAMVAAVYARELLDEIHPSSVEVQRTLQDLAKEEFRHMKRDINSLQASNDKTQTEAILNWLASDDHLVQQERFLQVRHKKTGSSFLSSAEFQQWSTGRGQVLFCPGPPGAGKTIMASSVVDHLLKPQPNAAVAVIYLSYLNQQEQSVRCLMAALLRQLAYSDAGVHGSVQEMFNEKLKVPEPGEERLEAALMSVLSGLDPAFIVVDALDECDSPKTRKDLVTTLLRLQSTCKVNVLLTSRPDDAISRVLGNCPLIIKELVASDDLAMYVMDELLRVCPSEAGSRILDKAKRDIMDAANGIFLIAQLYLSALHATDISSPRELTAALADLKAGPHTSHAQSRLLEDIYRKTMARLKLQRNDLGLRALMWVACSKRPLSVAELEQALAVQGFKDTDHKPRQVPMVPMKTILSACLGLVTVNPSADSIVFAHKTAHEYFSTSREEHFPSAEGEMTRTCLSMLVSYTPREFLSQSCKAGPWNDIRHRQESHPFYFYAASNWGNHARETDSHRDLVMSFLEQDDKVNATDYALLSSGSPPNQTIRPYRVCHPLRAIHLVAFFGLEDIFCRLLEMYQSRRKSLFSDRELSKELNCVATTQNLTPLHYAVKGGHQGMVQLLVKSGAAINKGGWNHETPCGLARRYEHQEIYVFLKEHGGRSRDGMPGKQMAKEVLERSSEFTNKVVREVDLSIIRFT</sequence>
<keyword evidence="2" id="KW-0040">ANK repeat</keyword>
<dbReference type="InterPro" id="IPR056884">
    <property type="entry name" value="NPHP3-like_N"/>
</dbReference>
<reference evidence="5" key="1">
    <citation type="journal article" date="2017" name="Genome Biol.">
        <title>Comparative genomics reveals high biological diversity and specific adaptations in the industrially and medically important fungal genus Aspergillus.</title>
        <authorList>
            <person name="de Vries R.P."/>
            <person name="Riley R."/>
            <person name="Wiebenga A."/>
            <person name="Aguilar-Osorio G."/>
            <person name="Amillis S."/>
            <person name="Uchima C.A."/>
            <person name="Anderluh G."/>
            <person name="Asadollahi M."/>
            <person name="Askin M."/>
            <person name="Barry K."/>
            <person name="Battaglia E."/>
            <person name="Bayram O."/>
            <person name="Benocci T."/>
            <person name="Braus-Stromeyer S.A."/>
            <person name="Caldana C."/>
            <person name="Canovas D."/>
            <person name="Cerqueira G.C."/>
            <person name="Chen F."/>
            <person name="Chen W."/>
            <person name="Choi C."/>
            <person name="Clum A."/>
            <person name="Dos Santos R.A."/>
            <person name="Damasio A.R."/>
            <person name="Diallinas G."/>
            <person name="Emri T."/>
            <person name="Fekete E."/>
            <person name="Flipphi M."/>
            <person name="Freyberg S."/>
            <person name="Gallo A."/>
            <person name="Gournas C."/>
            <person name="Habgood R."/>
            <person name="Hainaut M."/>
            <person name="Harispe M.L."/>
            <person name="Henrissat B."/>
            <person name="Hilden K.S."/>
            <person name="Hope R."/>
            <person name="Hossain A."/>
            <person name="Karabika E."/>
            <person name="Karaffa L."/>
            <person name="Karanyi Z."/>
            <person name="Krasevec N."/>
            <person name="Kuo A."/>
            <person name="Kusch H."/>
            <person name="LaButti K."/>
            <person name="Lagendijk E.L."/>
            <person name="Lapidus A."/>
            <person name="Levasseur A."/>
            <person name="Lindquist E."/>
            <person name="Lipzen A."/>
            <person name="Logrieco A.F."/>
            <person name="MacCabe A."/>
            <person name="Maekelae M.R."/>
            <person name="Malavazi I."/>
            <person name="Melin P."/>
            <person name="Meyer V."/>
            <person name="Mielnichuk N."/>
            <person name="Miskei M."/>
            <person name="Molnar A.P."/>
            <person name="Mule G."/>
            <person name="Ngan C.Y."/>
            <person name="Orejas M."/>
            <person name="Orosz E."/>
            <person name="Ouedraogo J.P."/>
            <person name="Overkamp K.M."/>
            <person name="Park H.-S."/>
            <person name="Perrone G."/>
            <person name="Piumi F."/>
            <person name="Punt P.J."/>
            <person name="Ram A.F."/>
            <person name="Ramon A."/>
            <person name="Rauscher S."/>
            <person name="Record E."/>
            <person name="Riano-Pachon D.M."/>
            <person name="Robert V."/>
            <person name="Roehrig J."/>
            <person name="Ruller R."/>
            <person name="Salamov A."/>
            <person name="Salih N.S."/>
            <person name="Samson R.A."/>
            <person name="Sandor E."/>
            <person name="Sanguinetti M."/>
            <person name="Schuetze T."/>
            <person name="Sepcic K."/>
            <person name="Shelest E."/>
            <person name="Sherlock G."/>
            <person name="Sophianopoulou V."/>
            <person name="Squina F.M."/>
            <person name="Sun H."/>
            <person name="Susca A."/>
            <person name="Todd R.B."/>
            <person name="Tsang A."/>
            <person name="Unkles S.E."/>
            <person name="van de Wiele N."/>
            <person name="van Rossen-Uffink D."/>
            <person name="Oliveira J.V."/>
            <person name="Vesth T.C."/>
            <person name="Visser J."/>
            <person name="Yu J.-H."/>
            <person name="Zhou M."/>
            <person name="Andersen M.R."/>
            <person name="Archer D.B."/>
            <person name="Baker S.E."/>
            <person name="Benoit I."/>
            <person name="Brakhage A.A."/>
            <person name="Braus G.H."/>
            <person name="Fischer R."/>
            <person name="Frisvad J.C."/>
            <person name="Goldman G.H."/>
            <person name="Houbraken J."/>
            <person name="Oakley B."/>
            <person name="Pocsi I."/>
            <person name="Scazzocchio C."/>
            <person name="Seiboth B."/>
            <person name="vanKuyk P.A."/>
            <person name="Wortman J."/>
            <person name="Dyer P.S."/>
            <person name="Grigoriev I.V."/>
        </authorList>
    </citation>
    <scope>NUCLEOTIDE SEQUENCE [LARGE SCALE GENOMIC DNA]</scope>
    <source>
        <strain evidence="5">CBS 583.65</strain>
    </source>
</reference>
<dbReference type="PANTHER" id="PTHR46082:SF11">
    <property type="entry name" value="AAA+ ATPASE DOMAIN-CONTAINING PROTEIN-RELATED"/>
    <property type="match status" value="1"/>
</dbReference>
<organism evidence="4 5">
    <name type="scientific">Aspergillus versicolor CBS 583.65</name>
    <dbReference type="NCBI Taxonomy" id="1036611"/>
    <lineage>
        <taxon>Eukaryota</taxon>
        <taxon>Fungi</taxon>
        <taxon>Dikarya</taxon>
        <taxon>Ascomycota</taxon>
        <taxon>Pezizomycotina</taxon>
        <taxon>Eurotiomycetes</taxon>
        <taxon>Eurotiomycetidae</taxon>
        <taxon>Eurotiales</taxon>
        <taxon>Aspergillaceae</taxon>
        <taxon>Aspergillus</taxon>
        <taxon>Aspergillus subgen. Nidulantes</taxon>
    </lineage>
</organism>
<dbReference type="InterPro" id="IPR036770">
    <property type="entry name" value="Ankyrin_rpt-contain_sf"/>
</dbReference>
<dbReference type="Gene3D" id="3.40.50.1580">
    <property type="entry name" value="Nucleoside phosphorylase domain"/>
    <property type="match status" value="1"/>
</dbReference>
<dbReference type="EMBL" id="KV878126">
    <property type="protein sequence ID" value="OJI98047.1"/>
    <property type="molecule type" value="Genomic_DNA"/>
</dbReference>
<name>A0A1L9P942_ASPVE</name>
<evidence type="ECO:0000313" key="4">
    <source>
        <dbReference type="EMBL" id="OJI98047.1"/>
    </source>
</evidence>
<keyword evidence="1" id="KW-0677">Repeat</keyword>
<evidence type="ECO:0000313" key="5">
    <source>
        <dbReference type="Proteomes" id="UP000184073"/>
    </source>
</evidence>
<accession>A0A1L9P942</accession>
<evidence type="ECO:0000256" key="2">
    <source>
        <dbReference type="PROSITE-ProRule" id="PRU00023"/>
    </source>
</evidence>
<proteinExistence type="predicted"/>
<dbReference type="GeneID" id="63726994"/>
<dbReference type="InterPro" id="IPR000845">
    <property type="entry name" value="Nucleoside_phosphorylase_d"/>
</dbReference>
<dbReference type="Pfam" id="PF12796">
    <property type="entry name" value="Ank_2"/>
    <property type="match status" value="1"/>
</dbReference>
<feature type="repeat" description="ANK" evidence="2">
    <location>
        <begin position="883"/>
        <end position="911"/>
    </location>
</feature>
<dbReference type="SUPFAM" id="SSF52540">
    <property type="entry name" value="P-loop containing nucleoside triphosphate hydrolases"/>
    <property type="match status" value="1"/>
</dbReference>
<dbReference type="InterPro" id="IPR053137">
    <property type="entry name" value="NLR-like"/>
</dbReference>
<dbReference type="GO" id="GO:0003824">
    <property type="term" value="F:catalytic activity"/>
    <property type="evidence" value="ECO:0007669"/>
    <property type="project" value="InterPro"/>
</dbReference>
<dbReference type="Gene3D" id="3.40.50.300">
    <property type="entry name" value="P-loop containing nucleotide triphosphate hydrolases"/>
    <property type="match status" value="1"/>
</dbReference>
<dbReference type="PROSITE" id="PS50088">
    <property type="entry name" value="ANK_REPEAT"/>
    <property type="match status" value="1"/>
</dbReference>
<protein>
    <recommendedName>
        <fullName evidence="3">NACHT domain-containing protein</fullName>
    </recommendedName>
</protein>
<dbReference type="InterPro" id="IPR054471">
    <property type="entry name" value="GPIID_WHD"/>
</dbReference>
<feature type="domain" description="NACHT" evidence="3">
    <location>
        <begin position="389"/>
        <end position="531"/>
    </location>
</feature>
<gene>
    <name evidence="4" type="ORF">ASPVEDRAFT_37480</name>
</gene>
<dbReference type="Pfam" id="PF01048">
    <property type="entry name" value="PNP_UDP_1"/>
    <property type="match status" value="1"/>
</dbReference>
<dbReference type="PROSITE" id="PS50297">
    <property type="entry name" value="ANK_REP_REGION"/>
    <property type="match status" value="1"/>
</dbReference>
<dbReference type="OrthoDB" id="1577640at2759"/>
<dbReference type="RefSeq" id="XP_040663810.1">
    <property type="nucleotide sequence ID" value="XM_040811483.1"/>
</dbReference>
<dbReference type="Pfam" id="PF22939">
    <property type="entry name" value="WHD_GPIID"/>
    <property type="match status" value="1"/>
</dbReference>
<dbReference type="Gene3D" id="1.25.40.20">
    <property type="entry name" value="Ankyrin repeat-containing domain"/>
    <property type="match status" value="1"/>
</dbReference>
<dbReference type="AlphaFoldDB" id="A0A1L9P942"/>
<dbReference type="SMART" id="SM00248">
    <property type="entry name" value="ANK"/>
    <property type="match status" value="2"/>
</dbReference>